<evidence type="ECO:0000313" key="2">
    <source>
        <dbReference type="EMBL" id="KAK9889453.1"/>
    </source>
</evidence>
<reference evidence="2 3" key="1">
    <citation type="submission" date="2023-03" db="EMBL/GenBank/DDBJ databases">
        <title>Genome insight into feeding habits of ladybird beetles.</title>
        <authorList>
            <person name="Li H.-S."/>
            <person name="Huang Y.-H."/>
            <person name="Pang H."/>
        </authorList>
    </citation>
    <scope>NUCLEOTIDE SEQUENCE [LARGE SCALE GENOMIC DNA]</scope>
    <source>
        <strain evidence="2">SYSU_2023b</strain>
        <tissue evidence="2">Whole body</tissue>
    </source>
</reference>
<proteinExistence type="predicted"/>
<name>A0AAW1V7R5_9CUCU</name>
<dbReference type="EMBL" id="JARQZJ010000122">
    <property type="protein sequence ID" value="KAK9889453.1"/>
    <property type="molecule type" value="Genomic_DNA"/>
</dbReference>
<keyword evidence="1" id="KW-0175">Coiled coil</keyword>
<gene>
    <name evidence="2" type="ORF">WA026_004721</name>
</gene>
<feature type="coiled-coil region" evidence="1">
    <location>
        <begin position="18"/>
        <end position="59"/>
    </location>
</feature>
<evidence type="ECO:0000313" key="3">
    <source>
        <dbReference type="Proteomes" id="UP001431783"/>
    </source>
</evidence>
<dbReference type="AlphaFoldDB" id="A0AAW1V7R5"/>
<evidence type="ECO:0000256" key="1">
    <source>
        <dbReference type="SAM" id="Coils"/>
    </source>
</evidence>
<accession>A0AAW1V7R5</accession>
<dbReference type="Proteomes" id="UP001431783">
    <property type="component" value="Unassembled WGS sequence"/>
</dbReference>
<comment type="caution">
    <text evidence="2">The sequence shown here is derived from an EMBL/GenBank/DDBJ whole genome shotgun (WGS) entry which is preliminary data.</text>
</comment>
<sequence length="148" mass="17558">MGDMVRIAQIFLQIDANMKEMVQKLDNIAFELQEVKQEKNKLKKKRETQKGRIVKLERTIRTKNIIIKRIIDEELGRYKVNRTRPVLVKLLKENKKIKIMKNAKQLKGTEISIDEDLQKNVQEERRALIPQLKEARNKGHKAIIKYNK</sequence>
<protein>
    <submittedName>
        <fullName evidence="2">Uncharacterized protein</fullName>
    </submittedName>
</protein>
<keyword evidence="3" id="KW-1185">Reference proteome</keyword>
<organism evidence="2 3">
    <name type="scientific">Henosepilachna vigintioctopunctata</name>
    <dbReference type="NCBI Taxonomy" id="420089"/>
    <lineage>
        <taxon>Eukaryota</taxon>
        <taxon>Metazoa</taxon>
        <taxon>Ecdysozoa</taxon>
        <taxon>Arthropoda</taxon>
        <taxon>Hexapoda</taxon>
        <taxon>Insecta</taxon>
        <taxon>Pterygota</taxon>
        <taxon>Neoptera</taxon>
        <taxon>Endopterygota</taxon>
        <taxon>Coleoptera</taxon>
        <taxon>Polyphaga</taxon>
        <taxon>Cucujiformia</taxon>
        <taxon>Coccinelloidea</taxon>
        <taxon>Coccinellidae</taxon>
        <taxon>Epilachninae</taxon>
        <taxon>Epilachnini</taxon>
        <taxon>Henosepilachna</taxon>
    </lineage>
</organism>